<dbReference type="Proteomes" id="UP000016626">
    <property type="component" value="Unassembled WGS sequence"/>
</dbReference>
<reference evidence="3 4" key="1">
    <citation type="submission" date="2013-06" db="EMBL/GenBank/DDBJ databases">
        <authorList>
            <person name="Weinstock G."/>
            <person name="Sodergren E."/>
            <person name="Lobos E.A."/>
            <person name="Fulton L."/>
            <person name="Fulton R."/>
            <person name="Courtney L."/>
            <person name="Fronick C."/>
            <person name="O'Laughlin M."/>
            <person name="Godfrey J."/>
            <person name="Wilson R.M."/>
            <person name="Miner T."/>
            <person name="Farmer C."/>
            <person name="Delehaunty K."/>
            <person name="Cordes M."/>
            <person name="Minx P."/>
            <person name="Tomlinson C."/>
            <person name="Chen J."/>
            <person name="Wollam A."/>
            <person name="Pepin K.H."/>
            <person name="Bhonagiri V."/>
            <person name="Zhang X."/>
            <person name="Warren W."/>
            <person name="Mitreva M."/>
            <person name="Mardis E.R."/>
            <person name="Wilson R.K."/>
        </authorList>
    </citation>
    <scope>NUCLEOTIDE SEQUENCE [LARGE SCALE GENOMIC DNA]</scope>
    <source>
        <strain evidence="3 4">F0279</strain>
    </source>
</reference>
<feature type="signal peptide" evidence="2">
    <location>
        <begin position="1"/>
        <end position="21"/>
    </location>
</feature>
<dbReference type="HOGENOM" id="CLU_111984_0_0_0"/>
<name>U2PWK1_LEPWF</name>
<dbReference type="PATRIC" id="fig|888055.3.peg.1747"/>
<feature type="compositionally biased region" description="Basic and acidic residues" evidence="1">
    <location>
        <begin position="205"/>
        <end position="214"/>
    </location>
</feature>
<dbReference type="eggNOG" id="ENOG503365U">
    <property type="taxonomic scope" value="Bacteria"/>
</dbReference>
<organism evidence="3 4">
    <name type="scientific">Leptotrichia wadei (strain F0279)</name>
    <dbReference type="NCBI Taxonomy" id="888055"/>
    <lineage>
        <taxon>Bacteria</taxon>
        <taxon>Fusobacteriati</taxon>
        <taxon>Fusobacteriota</taxon>
        <taxon>Fusobacteriia</taxon>
        <taxon>Fusobacteriales</taxon>
        <taxon>Leptotrichiaceae</taxon>
        <taxon>Leptotrichia</taxon>
    </lineage>
</organism>
<gene>
    <name evidence="3" type="ORF">HMPREF9015_01823</name>
</gene>
<feature type="region of interest" description="Disordered" evidence="1">
    <location>
        <begin position="185"/>
        <end position="214"/>
    </location>
</feature>
<keyword evidence="2" id="KW-0732">Signal</keyword>
<accession>U2PWK1</accession>
<dbReference type="RefSeq" id="WP_021746743.1">
    <property type="nucleotide sequence ID" value="NZ_KI271421.1"/>
</dbReference>
<comment type="caution">
    <text evidence="3">The sequence shown here is derived from an EMBL/GenBank/DDBJ whole genome shotgun (WGS) entry which is preliminary data.</text>
</comment>
<dbReference type="AlphaFoldDB" id="U2PWK1"/>
<evidence type="ECO:0008006" key="5">
    <source>
        <dbReference type="Google" id="ProtNLM"/>
    </source>
</evidence>
<evidence type="ECO:0000313" key="3">
    <source>
        <dbReference type="EMBL" id="ERK48451.1"/>
    </source>
</evidence>
<feature type="chain" id="PRO_5004632866" description="DUF4878 domain-containing protein" evidence="2">
    <location>
        <begin position="22"/>
        <end position="214"/>
    </location>
</feature>
<dbReference type="EMBL" id="AWVM01000096">
    <property type="protein sequence ID" value="ERK48451.1"/>
    <property type="molecule type" value="Genomic_DNA"/>
</dbReference>
<evidence type="ECO:0000313" key="4">
    <source>
        <dbReference type="Proteomes" id="UP000016626"/>
    </source>
</evidence>
<sequence length="214" mass="23801">MKKLLLGIFMLLCLVSCGSGPSDTVSKFINNIKAGKPKEAAKYAIDDGFEGNLEVTYTNKTQELLFKTLLKNLEYKIIGTKKQDSDTTIVTVEVTNLDVQKVFLQVFQKMSQEVFTNKDSKPLSAEERFKQELEAKDKPKIKNTTKFVVKKTPQGEKVVVTAENVDVLLGKLNTTLLNLGNLGKTDEETSVELPETGPSTGISQKPEELRNQNK</sequence>
<proteinExistence type="predicted"/>
<protein>
    <recommendedName>
        <fullName evidence="5">DUF4878 domain-containing protein</fullName>
    </recommendedName>
</protein>
<evidence type="ECO:0000256" key="1">
    <source>
        <dbReference type="SAM" id="MobiDB-lite"/>
    </source>
</evidence>
<evidence type="ECO:0000256" key="2">
    <source>
        <dbReference type="SAM" id="SignalP"/>
    </source>
</evidence>